<proteinExistence type="predicted"/>
<keyword evidence="3" id="KW-1185">Reference proteome</keyword>
<evidence type="ECO:0000259" key="1">
    <source>
        <dbReference type="Pfam" id="PF03527"/>
    </source>
</evidence>
<accession>A0A1H4HAG5</accession>
<dbReference type="PANTHER" id="PTHR32305">
    <property type="match status" value="1"/>
</dbReference>
<dbReference type="InterPro" id="IPR001826">
    <property type="entry name" value="RHS"/>
</dbReference>
<dbReference type="EMBL" id="FNRJ01000038">
    <property type="protein sequence ID" value="SEB18833.1"/>
    <property type="molecule type" value="Genomic_DNA"/>
</dbReference>
<reference evidence="3" key="1">
    <citation type="submission" date="2016-10" db="EMBL/GenBank/DDBJ databases">
        <authorList>
            <person name="Varghese N."/>
            <person name="Submissions S."/>
        </authorList>
    </citation>
    <scope>NUCLEOTIDE SEQUENCE [LARGE SCALE GENOMIC DNA]</scope>
    <source>
        <strain evidence="3">DSM 11526</strain>
    </source>
</reference>
<sequence>MGTQPLAVIHSGPASAVVYYIHTDHLNTPQVVSDNQGTVVWRADYDAFGKASVASGSILTFNLRFPGQYFDSETGLHYNYYRDYDPSTGRYVQSDPIGLNGGINTYGYVGGNPLIYTDPYGLEAMSAGAAWGLRGLDGVSLFVPVPGARVFGVGLIAMTIPGDTPQDMQMDGLADGPAPYDHFEEDEALYFTPDPFGGGDACERLRHAIRVLRAQIAWRNTDLNPASASYQGHATRIALLTAALSRLEEFYRNICGGDCPA</sequence>
<dbReference type="PRINTS" id="PR00394">
    <property type="entry name" value="RHSPROTEIN"/>
</dbReference>
<evidence type="ECO:0000313" key="2">
    <source>
        <dbReference type="EMBL" id="SEB18833.1"/>
    </source>
</evidence>
<dbReference type="AlphaFoldDB" id="A0A1H4HAG5"/>
<evidence type="ECO:0000313" key="3">
    <source>
        <dbReference type="Proteomes" id="UP000242469"/>
    </source>
</evidence>
<dbReference type="Gene3D" id="2.180.10.10">
    <property type="entry name" value="RHS repeat-associated core"/>
    <property type="match status" value="1"/>
</dbReference>
<organism evidence="2 3">
    <name type="scientific">Marinobacterium iners DSM 11526</name>
    <dbReference type="NCBI Taxonomy" id="1122198"/>
    <lineage>
        <taxon>Bacteria</taxon>
        <taxon>Pseudomonadati</taxon>
        <taxon>Pseudomonadota</taxon>
        <taxon>Gammaproteobacteria</taxon>
        <taxon>Oceanospirillales</taxon>
        <taxon>Oceanospirillaceae</taxon>
        <taxon>Marinobacterium</taxon>
    </lineage>
</organism>
<dbReference type="NCBIfam" id="TIGR03696">
    <property type="entry name" value="Rhs_assc_core"/>
    <property type="match status" value="1"/>
</dbReference>
<dbReference type="InterPro" id="IPR050708">
    <property type="entry name" value="T6SS_VgrG/RHS"/>
</dbReference>
<gene>
    <name evidence="2" type="ORF">SAMN02745729_1383</name>
</gene>
<protein>
    <submittedName>
        <fullName evidence="2">RHS repeat-associated core domain-containing protein</fullName>
    </submittedName>
</protein>
<dbReference type="Proteomes" id="UP000242469">
    <property type="component" value="Unassembled WGS sequence"/>
</dbReference>
<feature type="domain" description="RHS protein conserved region" evidence="1">
    <location>
        <begin position="18"/>
        <end position="51"/>
    </location>
</feature>
<dbReference type="Pfam" id="PF03527">
    <property type="entry name" value="RHS"/>
    <property type="match status" value="1"/>
</dbReference>
<dbReference type="InterPro" id="IPR022385">
    <property type="entry name" value="Rhs_assc_core"/>
</dbReference>
<dbReference type="STRING" id="1122198.SAMN02745729_1383"/>
<dbReference type="PANTHER" id="PTHR32305:SF15">
    <property type="entry name" value="PROTEIN RHSA-RELATED"/>
    <property type="match status" value="1"/>
</dbReference>
<name>A0A1H4HAG5_9GAMM</name>